<reference evidence="4" key="1">
    <citation type="submission" date="2021-12" db="EMBL/GenBank/DDBJ databases">
        <title>Black yeast isolated from Biological Soil Crust.</title>
        <authorList>
            <person name="Kurbessoian T."/>
        </authorList>
    </citation>
    <scope>NUCLEOTIDE SEQUENCE</scope>
    <source>
        <strain evidence="4">CCFEE 5208</strain>
    </source>
</reference>
<proteinExistence type="predicted"/>
<dbReference type="Proteomes" id="UP001168146">
    <property type="component" value="Unassembled WGS sequence"/>
</dbReference>
<keyword evidence="2" id="KW-0677">Repeat</keyword>
<name>A0AAN6G3Q2_9PEZI</name>
<dbReference type="SMART" id="SM00320">
    <property type="entry name" value="WD40"/>
    <property type="match status" value="3"/>
</dbReference>
<keyword evidence="1 3" id="KW-0853">WD repeat</keyword>
<dbReference type="InterPro" id="IPR036322">
    <property type="entry name" value="WD40_repeat_dom_sf"/>
</dbReference>
<dbReference type="PANTHER" id="PTHR22889:SF0">
    <property type="entry name" value="WD REPEAT-CONTAINING PROTEIN 89"/>
    <property type="match status" value="1"/>
</dbReference>
<feature type="repeat" description="WD" evidence="3">
    <location>
        <begin position="68"/>
        <end position="90"/>
    </location>
</feature>
<evidence type="ECO:0000313" key="5">
    <source>
        <dbReference type="Proteomes" id="UP001168146"/>
    </source>
</evidence>
<dbReference type="PROSITE" id="PS50082">
    <property type="entry name" value="WD_REPEATS_2"/>
    <property type="match status" value="2"/>
</dbReference>
<evidence type="ECO:0000256" key="3">
    <source>
        <dbReference type="PROSITE-ProRule" id="PRU00221"/>
    </source>
</evidence>
<dbReference type="InterPro" id="IPR039328">
    <property type="entry name" value="WDR89"/>
</dbReference>
<gene>
    <name evidence="4" type="ORF">LTR82_001984</name>
</gene>
<dbReference type="Pfam" id="PF00400">
    <property type="entry name" value="WD40"/>
    <property type="match status" value="3"/>
</dbReference>
<evidence type="ECO:0000313" key="4">
    <source>
        <dbReference type="EMBL" id="KAK0327221.1"/>
    </source>
</evidence>
<dbReference type="PROSITE" id="PS50294">
    <property type="entry name" value="WD_REPEATS_REGION"/>
    <property type="match status" value="1"/>
</dbReference>
<comment type="caution">
    <text evidence="4">The sequence shown here is derived from an EMBL/GenBank/DDBJ whole genome shotgun (WGS) entry which is preliminary data.</text>
</comment>
<evidence type="ECO:0000256" key="1">
    <source>
        <dbReference type="ARBA" id="ARBA00022574"/>
    </source>
</evidence>
<accession>A0AAN6G3Q2</accession>
<dbReference type="SUPFAM" id="SSF50978">
    <property type="entry name" value="WD40 repeat-like"/>
    <property type="match status" value="1"/>
</dbReference>
<dbReference type="InterPro" id="IPR001680">
    <property type="entry name" value="WD40_rpt"/>
</dbReference>
<dbReference type="EMBL" id="JASUXU010000003">
    <property type="protein sequence ID" value="KAK0327221.1"/>
    <property type="molecule type" value="Genomic_DNA"/>
</dbReference>
<feature type="repeat" description="WD" evidence="3">
    <location>
        <begin position="140"/>
        <end position="182"/>
    </location>
</feature>
<dbReference type="InterPro" id="IPR015943">
    <property type="entry name" value="WD40/YVTN_repeat-like_dom_sf"/>
</dbReference>
<dbReference type="PANTHER" id="PTHR22889">
    <property type="entry name" value="WD REPEAT-CONTAINING PROTEIN 89"/>
    <property type="match status" value="1"/>
</dbReference>
<dbReference type="AlphaFoldDB" id="A0AAN6G3Q2"/>
<dbReference type="Gene3D" id="2.130.10.10">
    <property type="entry name" value="YVTN repeat-like/Quinoprotein amine dehydrogenase"/>
    <property type="match status" value="1"/>
</dbReference>
<organism evidence="4 5">
    <name type="scientific">Friedmanniomyces endolithicus</name>
    <dbReference type="NCBI Taxonomy" id="329885"/>
    <lineage>
        <taxon>Eukaryota</taxon>
        <taxon>Fungi</taxon>
        <taxon>Dikarya</taxon>
        <taxon>Ascomycota</taxon>
        <taxon>Pezizomycotina</taxon>
        <taxon>Dothideomycetes</taxon>
        <taxon>Dothideomycetidae</taxon>
        <taxon>Mycosphaerellales</taxon>
        <taxon>Teratosphaeriaceae</taxon>
        <taxon>Friedmanniomyces</taxon>
    </lineage>
</organism>
<protein>
    <submittedName>
        <fullName evidence="4">Uncharacterized protein</fullName>
    </submittedName>
</protein>
<sequence>MAQQVGASSLGTPPDTYLYALARVGGCLATIGSDDALRLFDPALKPITTAQPRNAGLSCLRAFSTNTFATAGRDGIIRLWDTRAKQAAQLCEPQPRSISVLACHEHLIAAGTESNKEGLGDVSVLLYDTRNPAVPLRDYAESHTDTITQLAFHPSQTNVLLSGSTDGLVSIFDINQAEEEDALQQVLNPRSAVHCAGFLTIDQAYVLTTDEQLIIYPLQEPAEGVEPAPAVDFGDLRPKLNCMYAVDMLRQPDGQPVIACGHTGQQTLALVQLTGPEPWKFGEAVQLLGAHGEEVVRDVLLTEDRAYSCGEDGQVRVWLYAIRDASPVQTKTVSKHERGRAQIKEKVAPGRTLI</sequence>
<evidence type="ECO:0000256" key="2">
    <source>
        <dbReference type="ARBA" id="ARBA00022737"/>
    </source>
</evidence>